<dbReference type="InterPro" id="IPR018958">
    <property type="entry name" value="Knr4/Smi1-like_dom"/>
</dbReference>
<accession>A0ABU1J3H1</accession>
<comment type="caution">
    <text evidence="2">The sequence shown here is derived from an EMBL/GenBank/DDBJ whole genome shotgun (WGS) entry which is preliminary data.</text>
</comment>
<proteinExistence type="predicted"/>
<gene>
    <name evidence="2" type="ORF">JOC58_003726</name>
</gene>
<evidence type="ECO:0000313" key="2">
    <source>
        <dbReference type="EMBL" id="MDR6245810.1"/>
    </source>
</evidence>
<evidence type="ECO:0000259" key="1">
    <source>
        <dbReference type="Pfam" id="PF09346"/>
    </source>
</evidence>
<feature type="domain" description="Knr4/Smi1-like" evidence="1">
    <location>
        <begin position="43"/>
        <end position="172"/>
    </location>
</feature>
<protein>
    <recommendedName>
        <fullName evidence="1">Knr4/Smi1-like domain-containing protein</fullName>
    </recommendedName>
</protein>
<reference evidence="2 3" key="1">
    <citation type="submission" date="2023-07" db="EMBL/GenBank/DDBJ databases">
        <title>Genomic Encyclopedia of Type Strains, Phase IV (KMG-IV): sequencing the most valuable type-strain genomes for metagenomic binning, comparative biology and taxonomic classification.</title>
        <authorList>
            <person name="Goeker M."/>
        </authorList>
    </citation>
    <scope>NUCLEOTIDE SEQUENCE [LARGE SCALE GENOMIC DNA]</scope>
    <source>
        <strain evidence="2 3">DSM 22170</strain>
    </source>
</reference>
<dbReference type="SUPFAM" id="SSF48371">
    <property type="entry name" value="ARM repeat"/>
    <property type="match status" value="1"/>
</dbReference>
<dbReference type="Pfam" id="PF09346">
    <property type="entry name" value="SMI1_KNR4"/>
    <property type="match status" value="1"/>
</dbReference>
<keyword evidence="3" id="KW-1185">Reference proteome</keyword>
<dbReference type="InterPro" id="IPR037883">
    <property type="entry name" value="Knr4/Smi1-like_sf"/>
</dbReference>
<dbReference type="SUPFAM" id="SSF160631">
    <property type="entry name" value="SMI1/KNR4-like"/>
    <property type="match status" value="1"/>
</dbReference>
<dbReference type="Proteomes" id="UP001185028">
    <property type="component" value="Unassembled WGS sequence"/>
</dbReference>
<dbReference type="InterPro" id="IPR016024">
    <property type="entry name" value="ARM-type_fold"/>
</dbReference>
<dbReference type="RefSeq" id="WP_188776013.1">
    <property type="nucleotide sequence ID" value="NZ_BMMB01000005.1"/>
</dbReference>
<sequence length="451" mass="52484">MNTNDMQAQLHAIKRKLELVKAQDTEFTEFGSSSHEYQMDPVLSQAELEQWQREHGLVLPEPFAQFLLEIGNGGAGPYYGIYSLEEATSYTEPLALSLPAILRPRMPRAEWNQLIAPLIWDEDISDEQYEQTSSQILGGMLCIGTQGCDYDMYLVLDGEYRGRIVYTNDFYEDAPFFFVYDLTFLDWYERWLDEFLLDYHRSWFGARMPGDEQALLHTYQHTAEQHIQADALQAMFKFKRLSPEGLDFLHHLVSRGASEQGNVAREHQLIAIRLIYKNTPEQGKPYVLQLLTSGDADDLLLALQMVYHSRENYPTAEFVPIIMKQLDRIEQAEALRFAGYILHEEPGVTLRDYEHVLHSSDEEIQLAAIYATRDCVEKERDIELVEQFILNASPQLRQQIVTYWGMIPHERLLPLYAAMWQEEYRNHPTFSVTFKEGLQKLGLPEDYFKRS</sequence>
<name>A0ABU1J3H1_9BACL</name>
<dbReference type="EMBL" id="JAVDQH010000018">
    <property type="protein sequence ID" value="MDR6245810.1"/>
    <property type="molecule type" value="Genomic_DNA"/>
</dbReference>
<organism evidence="2 3">
    <name type="scientific">Paenibacillus hunanensis</name>
    <dbReference type="NCBI Taxonomy" id="539262"/>
    <lineage>
        <taxon>Bacteria</taxon>
        <taxon>Bacillati</taxon>
        <taxon>Bacillota</taxon>
        <taxon>Bacilli</taxon>
        <taxon>Bacillales</taxon>
        <taxon>Paenibacillaceae</taxon>
        <taxon>Paenibacillus</taxon>
    </lineage>
</organism>
<evidence type="ECO:0000313" key="3">
    <source>
        <dbReference type="Proteomes" id="UP001185028"/>
    </source>
</evidence>